<name>E6QDF1_9ZZZZ</name>
<dbReference type="Gene3D" id="1.25.40.10">
    <property type="entry name" value="Tetratricopeptide repeat domain"/>
    <property type="match status" value="1"/>
</dbReference>
<proteinExistence type="predicted"/>
<dbReference type="InterPro" id="IPR011990">
    <property type="entry name" value="TPR-like_helical_dom_sf"/>
</dbReference>
<gene>
    <name evidence="1" type="ORF">CARN5_1256</name>
</gene>
<organism evidence="1">
    <name type="scientific">mine drainage metagenome</name>
    <dbReference type="NCBI Taxonomy" id="410659"/>
    <lineage>
        <taxon>unclassified sequences</taxon>
        <taxon>metagenomes</taxon>
        <taxon>ecological metagenomes</taxon>
    </lineage>
</organism>
<protein>
    <submittedName>
        <fullName evidence="1">Putative Sel1-like</fullName>
    </submittedName>
</protein>
<dbReference type="EMBL" id="CABP01000105">
    <property type="protein sequence ID" value="CBI05227.1"/>
    <property type="molecule type" value="Genomic_DNA"/>
</dbReference>
<dbReference type="SMART" id="SM00671">
    <property type="entry name" value="SEL1"/>
    <property type="match status" value="2"/>
</dbReference>
<dbReference type="Pfam" id="PF08238">
    <property type="entry name" value="Sel1"/>
    <property type="match status" value="2"/>
</dbReference>
<dbReference type="SUPFAM" id="SSF81901">
    <property type="entry name" value="HCP-like"/>
    <property type="match status" value="1"/>
</dbReference>
<accession>E6QDF1</accession>
<dbReference type="InterPro" id="IPR006597">
    <property type="entry name" value="Sel1-like"/>
</dbReference>
<reference evidence="1" key="1">
    <citation type="submission" date="2009-10" db="EMBL/GenBank/DDBJ databases">
        <title>Diversity of trophic interactions inside an arsenic-rich microbial ecosystem.</title>
        <authorList>
            <person name="Bertin P.N."/>
            <person name="Heinrich-Salmeron A."/>
            <person name="Pelletier E."/>
            <person name="Goulhen-Chollet F."/>
            <person name="Arsene-Ploetze F."/>
            <person name="Gallien S."/>
            <person name="Calteau A."/>
            <person name="Vallenet D."/>
            <person name="Casiot C."/>
            <person name="Chane-Woon-Ming B."/>
            <person name="Giloteaux L."/>
            <person name="Barakat M."/>
            <person name="Bonnefoy V."/>
            <person name="Bruneel O."/>
            <person name="Chandler M."/>
            <person name="Cleiss J."/>
            <person name="Duran R."/>
            <person name="Elbaz-Poulichet F."/>
            <person name="Fonknechten N."/>
            <person name="Lauga B."/>
            <person name="Mornico D."/>
            <person name="Ortet P."/>
            <person name="Schaeffer C."/>
            <person name="Siguier P."/>
            <person name="Alexander Thil Smith A."/>
            <person name="Van Dorsselaer A."/>
            <person name="Weissenbach J."/>
            <person name="Medigue C."/>
            <person name="Le Paslier D."/>
        </authorList>
    </citation>
    <scope>NUCLEOTIDE SEQUENCE</scope>
</reference>
<dbReference type="AlphaFoldDB" id="E6QDF1"/>
<sequence>MESTVNISTQTAAMLTGKSVRTINNWLENGTITGSRVQVDRGPGGLMWQIGLVGIAAHIPIDLTADGITEIARADAGDADGINNVGTYFYRSKEYKIAVGWFEAAAKKGHADAMELLSMCYVNGLGVEKNQVLGVQWLGKAAALGHSVAKAKLQALGFEV</sequence>
<evidence type="ECO:0000313" key="1">
    <source>
        <dbReference type="EMBL" id="CBI05227.1"/>
    </source>
</evidence>
<comment type="caution">
    <text evidence="1">The sequence shown here is derived from an EMBL/GenBank/DDBJ whole genome shotgun (WGS) entry which is preliminary data.</text>
</comment>